<dbReference type="OrthoDB" id="9807577at2"/>
<dbReference type="EMBL" id="LGVV01000013">
    <property type="protein sequence ID" value="KNX42071.1"/>
    <property type="molecule type" value="Genomic_DNA"/>
</dbReference>
<comment type="caution">
    <text evidence="1">The sequence shown here is derived from an EMBL/GenBank/DDBJ whole genome shotgun (WGS) entry which is preliminary data.</text>
</comment>
<organism evidence="1 2">
    <name type="scientific">Roseovarius tolerans</name>
    <dbReference type="NCBI Taxonomy" id="74031"/>
    <lineage>
        <taxon>Bacteria</taxon>
        <taxon>Pseudomonadati</taxon>
        <taxon>Pseudomonadota</taxon>
        <taxon>Alphaproteobacteria</taxon>
        <taxon>Rhodobacterales</taxon>
        <taxon>Roseobacteraceae</taxon>
        <taxon>Roseovarius</taxon>
    </lineage>
</organism>
<evidence type="ECO:0000313" key="1">
    <source>
        <dbReference type="EMBL" id="KNX42071.1"/>
    </source>
</evidence>
<proteinExistence type="predicted"/>
<name>A0A0L6CWD6_9RHOB</name>
<gene>
    <name evidence="1" type="ORF">ROTO_14120</name>
</gene>
<dbReference type="RefSeq" id="WP_082237515.1">
    <property type="nucleotide sequence ID" value="NZ_CP118494.1"/>
</dbReference>
<dbReference type="Pfam" id="PF07799">
    <property type="entry name" value="DUF1643"/>
    <property type="match status" value="1"/>
</dbReference>
<keyword evidence="2" id="KW-1185">Reference proteome</keyword>
<dbReference type="PATRIC" id="fig|74031.6.peg.1441"/>
<evidence type="ECO:0000313" key="2">
    <source>
        <dbReference type="Proteomes" id="UP000037046"/>
    </source>
</evidence>
<dbReference type="InterPro" id="IPR012441">
    <property type="entry name" value="DUF1643"/>
</dbReference>
<protein>
    <recommendedName>
        <fullName evidence="3">DUF1643 domain-containing protein</fullName>
    </recommendedName>
</protein>
<evidence type="ECO:0008006" key="3">
    <source>
        <dbReference type="Google" id="ProtNLM"/>
    </source>
</evidence>
<sequence length="211" mass="23579">MLQCSLMKVNLGRSTAICKDHPLGMVAKLWVIDLLSGTVEIDRALGRNWELKPGVRGSAVFSECGNYRPYLSRRWDEGNMVMWLCMNPSSATNLVDDATSKKLTRHSRRLGYGGMFLLNVMDYRETDPLQIPADAECSDRNLGYIIRCAALSHTVVLAYGGLMGRRRWRNIAAAAVEACGDIQLRCVLRNANGSPRHPRGFPSQFQLQDFG</sequence>
<dbReference type="AlphaFoldDB" id="A0A0L6CWD6"/>
<dbReference type="Proteomes" id="UP000037046">
    <property type="component" value="Unassembled WGS sequence"/>
</dbReference>
<reference evidence="2" key="1">
    <citation type="submission" date="2015-07" db="EMBL/GenBank/DDBJ databases">
        <title>Draft Genome Sequence of Roseovarius tolerans EL-164, a producer of N-Acylated Alanine Methyl Esters (NAMEs).</title>
        <authorList>
            <person name="Voget S."/>
            <person name="Bruns H."/>
            <person name="Wagner-Doebler I."/>
            <person name="Schulz S."/>
            <person name="Daniel R."/>
        </authorList>
    </citation>
    <scope>NUCLEOTIDE SEQUENCE [LARGE SCALE GENOMIC DNA]</scope>
    <source>
        <strain evidence="2">EL-164</strain>
    </source>
</reference>
<accession>A0A0L6CWD6</accession>